<protein>
    <submittedName>
        <fullName evidence="2">Uncharacterized protein</fullName>
    </submittedName>
</protein>
<feature type="coiled-coil region" evidence="1">
    <location>
        <begin position="7"/>
        <end position="63"/>
    </location>
</feature>
<dbReference type="PATRIC" id="fig|1172190.3.peg.405"/>
<dbReference type="STRING" id="1172190.M947_02075"/>
<evidence type="ECO:0000256" key="1">
    <source>
        <dbReference type="SAM" id="Coils"/>
    </source>
</evidence>
<dbReference type="AlphaFoldDB" id="T0JR16"/>
<dbReference type="RefSeq" id="WP_021286696.1">
    <property type="nucleotide sequence ID" value="NZ_AUPZ01000002.1"/>
</dbReference>
<gene>
    <name evidence="2" type="ORF">M947_02075</name>
</gene>
<accession>T0JR16</accession>
<dbReference type="Proteomes" id="UP000015520">
    <property type="component" value="Unassembled WGS sequence"/>
</dbReference>
<evidence type="ECO:0000313" key="3">
    <source>
        <dbReference type="Proteomes" id="UP000015520"/>
    </source>
</evidence>
<keyword evidence="3" id="KW-1185">Reference proteome</keyword>
<comment type="caution">
    <text evidence="2">The sequence shown here is derived from an EMBL/GenBank/DDBJ whole genome shotgun (WGS) entry which is preliminary data.</text>
</comment>
<name>T0JR16_9BACT</name>
<dbReference type="EMBL" id="AUPZ01000002">
    <property type="protein sequence ID" value="EQB40616.1"/>
    <property type="molecule type" value="Genomic_DNA"/>
</dbReference>
<proteinExistence type="predicted"/>
<evidence type="ECO:0000313" key="2">
    <source>
        <dbReference type="EMBL" id="EQB40616.1"/>
    </source>
</evidence>
<dbReference type="SUPFAM" id="SSF58113">
    <property type="entry name" value="Apolipoprotein A-I"/>
    <property type="match status" value="1"/>
</dbReference>
<organism evidence="2 3">
    <name type="scientific">Sulfurimonas hongkongensis</name>
    <dbReference type="NCBI Taxonomy" id="1172190"/>
    <lineage>
        <taxon>Bacteria</taxon>
        <taxon>Pseudomonadati</taxon>
        <taxon>Campylobacterota</taxon>
        <taxon>Epsilonproteobacteria</taxon>
        <taxon>Campylobacterales</taxon>
        <taxon>Sulfurimonadaceae</taxon>
        <taxon>Sulfurimonas</taxon>
    </lineage>
</organism>
<keyword evidence="1" id="KW-0175">Coiled coil</keyword>
<dbReference type="OrthoDB" id="9852633at2"/>
<reference evidence="2 3" key="1">
    <citation type="submission" date="2013-07" db="EMBL/GenBank/DDBJ databases">
        <title>Sulfurimonas hongkongensis AST-10 Genome Sequencing.</title>
        <authorList>
            <person name="Cai L."/>
            <person name="Zhang T."/>
        </authorList>
    </citation>
    <scope>NUCLEOTIDE SEQUENCE [LARGE SCALE GENOMIC DNA]</scope>
    <source>
        <strain evidence="2 3">AST-10</strain>
    </source>
</reference>
<sequence>MKKDEIVKEAKKQLAKFQEEIDEIKEASSHLSKEAKKQFDIGAKELESLYEDANEKFDTLSSKAEENYKEVKDFVELTNKALKHSFNYFMSHYRKK</sequence>